<dbReference type="AlphaFoldDB" id="A0A4D9EP89"/>
<evidence type="ECO:0000313" key="3">
    <source>
        <dbReference type="EMBL" id="TFK09983.1"/>
    </source>
</evidence>
<comment type="caution">
    <text evidence="3">The sequence shown here is derived from an EMBL/GenBank/DDBJ whole genome shotgun (WGS) entry which is preliminary data.</text>
</comment>
<feature type="region of interest" description="Disordered" evidence="1">
    <location>
        <begin position="86"/>
        <end position="135"/>
    </location>
</feature>
<proteinExistence type="predicted"/>
<evidence type="ECO:0000256" key="1">
    <source>
        <dbReference type="SAM" id="MobiDB-lite"/>
    </source>
</evidence>
<protein>
    <submittedName>
        <fullName evidence="3">BTB/POZ domain-containing protein 9</fullName>
    </submittedName>
</protein>
<accession>A0A4D9EP89</accession>
<evidence type="ECO:0000313" key="4">
    <source>
        <dbReference type="Proteomes" id="UP000297703"/>
    </source>
</evidence>
<reference evidence="3 4" key="2">
    <citation type="submission" date="2019-04" db="EMBL/GenBank/DDBJ databases">
        <title>The genome sequence of big-headed turtle.</title>
        <authorList>
            <person name="Gong S."/>
        </authorList>
    </citation>
    <scope>NUCLEOTIDE SEQUENCE [LARGE SCALE GENOMIC DNA]</scope>
    <source>
        <strain evidence="3">DO16091913</strain>
        <tissue evidence="3">Muscle</tissue>
    </source>
</reference>
<keyword evidence="4" id="KW-1185">Reference proteome</keyword>
<keyword evidence="2" id="KW-0732">Signal</keyword>
<gene>
    <name evidence="3" type="ORF">DR999_PMT07030</name>
</gene>
<name>A0A4D9EP89_9SAUR</name>
<feature type="signal peptide" evidence="2">
    <location>
        <begin position="1"/>
        <end position="15"/>
    </location>
</feature>
<organism evidence="3 4">
    <name type="scientific">Platysternon megacephalum</name>
    <name type="common">big-headed turtle</name>
    <dbReference type="NCBI Taxonomy" id="55544"/>
    <lineage>
        <taxon>Eukaryota</taxon>
        <taxon>Metazoa</taxon>
        <taxon>Chordata</taxon>
        <taxon>Craniata</taxon>
        <taxon>Vertebrata</taxon>
        <taxon>Euteleostomi</taxon>
        <taxon>Archelosauria</taxon>
        <taxon>Testudinata</taxon>
        <taxon>Testudines</taxon>
        <taxon>Cryptodira</taxon>
        <taxon>Durocryptodira</taxon>
        <taxon>Testudinoidea</taxon>
        <taxon>Platysternidae</taxon>
        <taxon>Platysternon</taxon>
    </lineage>
</organism>
<dbReference type="Proteomes" id="UP000297703">
    <property type="component" value="Unassembled WGS sequence"/>
</dbReference>
<feature type="chain" id="PRO_5020033126" evidence="2">
    <location>
        <begin position="16"/>
        <end position="150"/>
    </location>
</feature>
<sequence>MNWLNHLGFIRTALAVHFTTDMFDLNFPREEHHHQKRAYEDIISIKSCPWRGITVNCWVMCGLPSRGSRPHLVVVGAIQAMTSMESGTSPKVKLVSESRDQAEGQHPKGKLESVRDKSPSEPGVKNQTRAGRLGLEQEWGWEQGVAQWLE</sequence>
<evidence type="ECO:0000256" key="2">
    <source>
        <dbReference type="SAM" id="SignalP"/>
    </source>
</evidence>
<reference evidence="3 4" key="1">
    <citation type="submission" date="2019-04" db="EMBL/GenBank/DDBJ databases">
        <title>Draft genome of the big-headed turtle Platysternon megacephalum.</title>
        <authorList>
            <person name="Gong S."/>
        </authorList>
    </citation>
    <scope>NUCLEOTIDE SEQUENCE [LARGE SCALE GENOMIC DNA]</scope>
    <source>
        <strain evidence="3">DO16091913</strain>
        <tissue evidence="3">Muscle</tissue>
    </source>
</reference>
<feature type="compositionally biased region" description="Basic and acidic residues" evidence="1">
    <location>
        <begin position="94"/>
        <end position="119"/>
    </location>
</feature>
<dbReference type="EMBL" id="QXTE01000047">
    <property type="protein sequence ID" value="TFK09983.1"/>
    <property type="molecule type" value="Genomic_DNA"/>
</dbReference>